<keyword evidence="4" id="KW-1185">Reference proteome</keyword>
<protein>
    <recommendedName>
        <fullName evidence="2">DUF2157 domain-containing protein</fullName>
    </recommendedName>
</protein>
<sequence length="368" mass="40471">MTTPDAPLRSEAQQRADQIGIFRAELARLESEGVLQLDPAQRQAVREHHAALLSGFAGRFDIDRDAQARQLSLGMRVASFLGALALAASVFFLFYQFWGHFDETAQVAILLGAALASLGLTVLIQTRDASGYFTKLAAMVAFACFVLDLTMLGQIFNITPTDRALIPWAALAFLLAYAFDLRLLLAAGICCVIAFTAARVGEWGGIYWLHAGERPENFFPVAALLFAVPALIGHRVVSGFASLYRIFGLLCLLVPMLVLGHWGWGSYLAGYEGFDAKAIEGGYELAGFVASALAIWVGARREWSDTVNTGITFFVIFLYTKFFDWWWDIMPKYLFFLVLGLAAILILLVLKRLRRVGHMGRAAGELAS</sequence>
<feature type="transmembrane region" description="Helical" evidence="1">
    <location>
        <begin position="333"/>
        <end position="350"/>
    </location>
</feature>
<keyword evidence="1" id="KW-0472">Membrane</keyword>
<feature type="transmembrane region" description="Helical" evidence="1">
    <location>
        <begin position="306"/>
        <end position="327"/>
    </location>
</feature>
<feature type="transmembrane region" description="Helical" evidence="1">
    <location>
        <begin position="136"/>
        <end position="158"/>
    </location>
</feature>
<dbReference type="InterPro" id="IPR018677">
    <property type="entry name" value="DUF2157"/>
</dbReference>
<feature type="transmembrane region" description="Helical" evidence="1">
    <location>
        <begin position="244"/>
        <end position="262"/>
    </location>
</feature>
<dbReference type="OrthoDB" id="1120077at2"/>
<dbReference type="STRING" id="1223802.SUTH_02171"/>
<dbReference type="Pfam" id="PF09925">
    <property type="entry name" value="DUF2157"/>
    <property type="match status" value="1"/>
</dbReference>
<dbReference type="EMBL" id="AP012547">
    <property type="protein sequence ID" value="BAO29961.1"/>
    <property type="molecule type" value="Genomic_DNA"/>
</dbReference>
<keyword evidence="1" id="KW-1133">Transmembrane helix</keyword>
<evidence type="ECO:0000313" key="3">
    <source>
        <dbReference type="EMBL" id="BAO29961.1"/>
    </source>
</evidence>
<feature type="transmembrane region" description="Helical" evidence="1">
    <location>
        <begin position="282"/>
        <end position="299"/>
    </location>
</feature>
<name>W0SG04_9PROT</name>
<evidence type="ECO:0000256" key="1">
    <source>
        <dbReference type="SAM" id="Phobius"/>
    </source>
</evidence>
<dbReference type="RefSeq" id="WP_041099184.1">
    <property type="nucleotide sequence ID" value="NZ_AP012547.1"/>
</dbReference>
<gene>
    <name evidence="3" type="ORF">SUTH_02171</name>
</gene>
<evidence type="ECO:0000313" key="4">
    <source>
        <dbReference type="Proteomes" id="UP000031637"/>
    </source>
</evidence>
<feature type="domain" description="DUF2157" evidence="2">
    <location>
        <begin position="65"/>
        <end position="184"/>
    </location>
</feature>
<organism evidence="3 4">
    <name type="scientific">Sulfuritalea hydrogenivorans sk43H</name>
    <dbReference type="NCBI Taxonomy" id="1223802"/>
    <lineage>
        <taxon>Bacteria</taxon>
        <taxon>Pseudomonadati</taxon>
        <taxon>Pseudomonadota</taxon>
        <taxon>Betaproteobacteria</taxon>
        <taxon>Nitrosomonadales</taxon>
        <taxon>Sterolibacteriaceae</taxon>
        <taxon>Sulfuritalea</taxon>
    </lineage>
</organism>
<dbReference type="KEGG" id="shd:SUTH_02171"/>
<keyword evidence="1" id="KW-0812">Transmembrane</keyword>
<evidence type="ECO:0000259" key="2">
    <source>
        <dbReference type="Pfam" id="PF09925"/>
    </source>
</evidence>
<dbReference type="Proteomes" id="UP000031637">
    <property type="component" value="Chromosome"/>
</dbReference>
<accession>W0SG04</accession>
<feature type="transmembrane region" description="Helical" evidence="1">
    <location>
        <begin position="184"/>
        <end position="206"/>
    </location>
</feature>
<feature type="transmembrane region" description="Helical" evidence="1">
    <location>
        <begin position="77"/>
        <end position="98"/>
    </location>
</feature>
<dbReference type="AlphaFoldDB" id="W0SG04"/>
<proteinExistence type="predicted"/>
<dbReference type="HOGENOM" id="CLU_773539_0_0_4"/>
<feature type="transmembrane region" description="Helical" evidence="1">
    <location>
        <begin position="104"/>
        <end position="124"/>
    </location>
</feature>
<reference evidence="3 4" key="1">
    <citation type="journal article" date="2014" name="Syst. Appl. Microbiol.">
        <title>Complete genomes of freshwater sulfur oxidizers Sulfuricella denitrificans skB26 and Sulfuritalea hydrogenivorans sk43H: genetic insights into the sulfur oxidation pathway of betaproteobacteria.</title>
        <authorList>
            <person name="Watanabe T."/>
            <person name="Kojima H."/>
            <person name="Fukui M."/>
        </authorList>
    </citation>
    <scope>NUCLEOTIDE SEQUENCE [LARGE SCALE GENOMIC DNA]</scope>
    <source>
        <strain evidence="3">DSM22779</strain>
    </source>
</reference>